<keyword evidence="6" id="KW-0677">Repeat</keyword>
<evidence type="ECO:0000256" key="8">
    <source>
        <dbReference type="PROSITE-ProRule" id="PRU00339"/>
    </source>
</evidence>
<gene>
    <name evidence="10" type="ORF">Fuma_03294</name>
</gene>
<sequence>MSAVANRNADKLSDAIACHQAGDLPTALRAYSEILASDPRNADAWHLSGLASNALGDFANGEQLIRRAIELKPTENVYQSNLAAVLLKQKRHEEAETLCRNVLRQDSKHARALNHLGTALRQQRRYQESLEVFRRGVEVDASAKTLCNLSAALIDAGQLPEAINTLLKARNLAPEQPQVHLNLGSAYRLQGQHSEAAAAFQEAERLSPDCAELHVNKGNLLQETGKVTEAITSFQRAIAIDASLPTAAAGLGRSLQQIGCWAEGLEATRLAAQLAPESQKFQSCYLYAATLSPLLSIEQVVQEHAAWGQRIEAVAPMCDIRTDLAADKTLRIGYVSPDIHDHATMRYMLPLLESHNRTEFEIYCYSETTSEDYVTEAAKNTVDGWCRTRNLTDKEFATRIQSDHIDILVDLAGHTANNRLPVFARKPAPVQVSFLGYPTTTGLTRIDYFLTDAAREPVSPELFFTETPLFLPHGAACYSAPEQIDVVPPPCIESGRITLGSTHRIEKISPQTLKVWATVMSLLPTARLLIFRDVLKGESLRRKLRQQLGAAGIDLDRVSFEWVLPSPYMQVYSNFDIMLDVFPWGSGTIAYDAMFMGVPIPTISGDRGGARTTTSLMHHCGFPELAANGVDEYLNVICQLARDEARLVKLRQQIRSAMQNTVCNGRRFANDIEQAYRQMWHKYIDQHNDISGQETL</sequence>
<evidence type="ECO:0000256" key="5">
    <source>
        <dbReference type="ARBA" id="ARBA00022679"/>
    </source>
</evidence>
<evidence type="ECO:0000313" key="11">
    <source>
        <dbReference type="Proteomes" id="UP000187735"/>
    </source>
</evidence>
<evidence type="ECO:0000256" key="6">
    <source>
        <dbReference type="ARBA" id="ARBA00022737"/>
    </source>
</evidence>
<evidence type="ECO:0000313" key="10">
    <source>
        <dbReference type="EMBL" id="APZ93676.1"/>
    </source>
</evidence>
<comment type="similarity">
    <text evidence="2">Belongs to the glycosyltransferase 41 family. O-GlcNAc transferase subfamily.</text>
</comment>
<feature type="repeat" description="TPR" evidence="8">
    <location>
        <begin position="110"/>
        <end position="143"/>
    </location>
</feature>
<dbReference type="SMART" id="SM00028">
    <property type="entry name" value="TPR"/>
    <property type="match status" value="8"/>
</dbReference>
<dbReference type="InterPro" id="IPR029489">
    <property type="entry name" value="OGT/SEC/SPY_C"/>
</dbReference>
<dbReference type="Pfam" id="PF13432">
    <property type="entry name" value="TPR_16"/>
    <property type="match status" value="2"/>
</dbReference>
<dbReference type="Gene3D" id="1.25.40.10">
    <property type="entry name" value="Tetratricopeptide repeat domain"/>
    <property type="match status" value="2"/>
</dbReference>
<proteinExistence type="inferred from homology"/>
<evidence type="ECO:0000256" key="3">
    <source>
        <dbReference type="ARBA" id="ARBA00011970"/>
    </source>
</evidence>
<comment type="pathway">
    <text evidence="1">Protein modification; protein glycosylation.</text>
</comment>
<evidence type="ECO:0000256" key="7">
    <source>
        <dbReference type="ARBA" id="ARBA00022803"/>
    </source>
</evidence>
<feature type="repeat" description="TPR" evidence="8">
    <location>
        <begin position="42"/>
        <end position="75"/>
    </location>
</feature>
<keyword evidence="11" id="KW-1185">Reference proteome</keyword>
<reference evidence="10 11" key="1">
    <citation type="journal article" date="2016" name="Front. Microbiol.">
        <title>Fuerstia marisgermanicae gen. nov., sp. nov., an Unusual Member of the Phylum Planctomycetes from the German Wadden Sea.</title>
        <authorList>
            <person name="Kohn T."/>
            <person name="Heuer A."/>
            <person name="Jogler M."/>
            <person name="Vollmers J."/>
            <person name="Boedeker C."/>
            <person name="Bunk B."/>
            <person name="Rast P."/>
            <person name="Borchert D."/>
            <person name="Glockner I."/>
            <person name="Freese H.M."/>
            <person name="Klenk H.P."/>
            <person name="Overmann J."/>
            <person name="Kaster A.K."/>
            <person name="Rohde M."/>
            <person name="Wiegand S."/>
            <person name="Jogler C."/>
        </authorList>
    </citation>
    <scope>NUCLEOTIDE SEQUENCE [LARGE SCALE GENOMIC DNA]</scope>
    <source>
        <strain evidence="10 11">NH11</strain>
    </source>
</reference>
<organism evidence="10 11">
    <name type="scientific">Fuerstiella marisgermanici</name>
    <dbReference type="NCBI Taxonomy" id="1891926"/>
    <lineage>
        <taxon>Bacteria</taxon>
        <taxon>Pseudomonadati</taxon>
        <taxon>Planctomycetota</taxon>
        <taxon>Planctomycetia</taxon>
        <taxon>Planctomycetales</taxon>
        <taxon>Planctomycetaceae</taxon>
        <taxon>Fuerstiella</taxon>
    </lineage>
</organism>
<dbReference type="Pfam" id="PF13424">
    <property type="entry name" value="TPR_12"/>
    <property type="match status" value="1"/>
</dbReference>
<evidence type="ECO:0000256" key="2">
    <source>
        <dbReference type="ARBA" id="ARBA00005386"/>
    </source>
</evidence>
<dbReference type="PROSITE" id="PS50005">
    <property type="entry name" value="TPR"/>
    <property type="match status" value="4"/>
</dbReference>
<evidence type="ECO:0000259" key="9">
    <source>
        <dbReference type="Pfam" id="PF13844"/>
    </source>
</evidence>
<dbReference type="KEGG" id="fmr:Fuma_03294"/>
<evidence type="ECO:0000256" key="1">
    <source>
        <dbReference type="ARBA" id="ARBA00004922"/>
    </source>
</evidence>
<dbReference type="EMBL" id="CP017641">
    <property type="protein sequence ID" value="APZ93676.1"/>
    <property type="molecule type" value="Genomic_DNA"/>
</dbReference>
<dbReference type="Gene3D" id="3.40.50.2000">
    <property type="entry name" value="Glycogen Phosphorylase B"/>
    <property type="match status" value="1"/>
</dbReference>
<dbReference type="RefSeq" id="WP_077025105.1">
    <property type="nucleotide sequence ID" value="NZ_CP017641.1"/>
</dbReference>
<dbReference type="Pfam" id="PF13844">
    <property type="entry name" value="Glyco_transf_41"/>
    <property type="match status" value="2"/>
</dbReference>
<dbReference type="EC" id="2.4.1.255" evidence="3"/>
<dbReference type="GO" id="GO:0097363">
    <property type="term" value="F:protein O-acetylglucosaminyltransferase activity"/>
    <property type="evidence" value="ECO:0007669"/>
    <property type="project" value="UniProtKB-EC"/>
</dbReference>
<dbReference type="STRING" id="1891926.Fuma_03294"/>
<protein>
    <recommendedName>
        <fullName evidence="3">protein O-GlcNAc transferase</fullName>
        <ecNumber evidence="3">2.4.1.255</ecNumber>
    </recommendedName>
</protein>
<evidence type="ECO:0000256" key="4">
    <source>
        <dbReference type="ARBA" id="ARBA00022676"/>
    </source>
</evidence>
<keyword evidence="7 8" id="KW-0802">TPR repeat</keyword>
<dbReference type="InterPro" id="IPR019734">
    <property type="entry name" value="TPR_rpt"/>
</dbReference>
<feature type="domain" description="O-GlcNAc transferase C-terminal" evidence="9">
    <location>
        <begin position="504"/>
        <end position="670"/>
    </location>
</feature>
<keyword evidence="5" id="KW-0808">Transferase</keyword>
<dbReference type="InterPro" id="IPR011990">
    <property type="entry name" value="TPR-like_helical_dom_sf"/>
</dbReference>
<dbReference type="OrthoDB" id="9777890at2"/>
<feature type="repeat" description="TPR" evidence="8">
    <location>
        <begin position="211"/>
        <end position="244"/>
    </location>
</feature>
<dbReference type="SUPFAM" id="SSF48452">
    <property type="entry name" value="TPR-like"/>
    <property type="match status" value="1"/>
</dbReference>
<dbReference type="PANTHER" id="PTHR44835:SF1">
    <property type="entry name" value="PROTEIN O-GLCNAC TRANSFERASE"/>
    <property type="match status" value="1"/>
</dbReference>
<feature type="repeat" description="TPR" evidence="8">
    <location>
        <begin position="177"/>
        <end position="210"/>
    </location>
</feature>
<dbReference type="PANTHER" id="PTHR44835">
    <property type="entry name" value="UDP-N-ACETYLGLUCOSAMINE--PEPTIDE N-ACETYLGLUCOSAMINYLTRANSFERASE SPINDLY-RELATED"/>
    <property type="match status" value="1"/>
</dbReference>
<name>A0A1P8WHY3_9PLAN</name>
<dbReference type="InterPro" id="IPR051939">
    <property type="entry name" value="Glycosyltr_41/O-GlcNAc_trsf"/>
</dbReference>
<feature type="domain" description="O-GlcNAc transferase C-terminal" evidence="9">
    <location>
        <begin position="325"/>
        <end position="473"/>
    </location>
</feature>
<dbReference type="Pfam" id="PF13181">
    <property type="entry name" value="TPR_8"/>
    <property type="match status" value="1"/>
</dbReference>
<accession>A0A1P8WHY3</accession>
<keyword evidence="4" id="KW-0328">Glycosyltransferase</keyword>
<dbReference type="Proteomes" id="UP000187735">
    <property type="component" value="Chromosome"/>
</dbReference>
<dbReference type="Gene3D" id="3.40.50.11380">
    <property type="match status" value="1"/>
</dbReference>
<dbReference type="AlphaFoldDB" id="A0A1P8WHY3"/>